<feature type="region of interest" description="Disordered" evidence="15">
    <location>
        <begin position="1109"/>
        <end position="1146"/>
    </location>
</feature>
<dbReference type="SUPFAM" id="SSF144232">
    <property type="entry name" value="HIT/MYND zinc finger-like"/>
    <property type="match status" value="1"/>
</dbReference>
<dbReference type="GO" id="GO:0030719">
    <property type="term" value="P:P granule organization"/>
    <property type="evidence" value="ECO:0007669"/>
    <property type="project" value="TreeGrafter"/>
</dbReference>
<organism evidence="18 19">
    <name type="scientific">Chanos chanos</name>
    <name type="common">Milkfish</name>
    <name type="synonym">Mugil chanos</name>
    <dbReference type="NCBI Taxonomy" id="29144"/>
    <lineage>
        <taxon>Eukaryota</taxon>
        <taxon>Metazoa</taxon>
        <taxon>Chordata</taxon>
        <taxon>Craniata</taxon>
        <taxon>Vertebrata</taxon>
        <taxon>Euteleostomi</taxon>
        <taxon>Actinopterygii</taxon>
        <taxon>Neopterygii</taxon>
        <taxon>Teleostei</taxon>
        <taxon>Ostariophysi</taxon>
        <taxon>Gonorynchiformes</taxon>
        <taxon>Chanidae</taxon>
        <taxon>Chanos</taxon>
    </lineage>
</organism>
<keyword evidence="9" id="KW-0943">RNA-mediated gene silencing</keyword>
<reference evidence="19" key="1">
    <citation type="submission" date="2025-08" db="UniProtKB">
        <authorList>
            <consortium name="RefSeq"/>
        </authorList>
    </citation>
    <scope>IDENTIFICATION</scope>
</reference>
<evidence type="ECO:0000256" key="14">
    <source>
        <dbReference type="PROSITE-ProRule" id="PRU00134"/>
    </source>
</evidence>
<evidence type="ECO:0000256" key="13">
    <source>
        <dbReference type="ARBA" id="ARBA00067143"/>
    </source>
</evidence>
<keyword evidence="8" id="KW-0862">Zinc</keyword>
<evidence type="ECO:0000313" key="18">
    <source>
        <dbReference type="Proteomes" id="UP000504632"/>
    </source>
</evidence>
<feature type="domain" description="Tudor" evidence="16">
    <location>
        <begin position="227"/>
        <end position="287"/>
    </location>
</feature>
<dbReference type="GO" id="GO:0051321">
    <property type="term" value="P:meiotic cell cycle"/>
    <property type="evidence" value="ECO:0007669"/>
    <property type="project" value="UniProtKB-KW"/>
</dbReference>
<comment type="subcellular location">
    <subcellularLocation>
        <location evidence="1">Cytoplasm</location>
    </subcellularLocation>
</comment>
<evidence type="ECO:0000256" key="8">
    <source>
        <dbReference type="ARBA" id="ARBA00022833"/>
    </source>
</evidence>
<dbReference type="AlphaFoldDB" id="A0A6J2VGJ9"/>
<evidence type="ECO:0000256" key="6">
    <source>
        <dbReference type="ARBA" id="ARBA00022771"/>
    </source>
</evidence>
<dbReference type="GO" id="GO:0008270">
    <property type="term" value="F:zinc ion binding"/>
    <property type="evidence" value="ECO:0007669"/>
    <property type="project" value="UniProtKB-KW"/>
</dbReference>
<keyword evidence="3" id="KW-0963">Cytoplasm</keyword>
<dbReference type="FunFam" id="2.30.30.140:FF:000018">
    <property type="entry name" value="Serine/threonine-protein kinase 31"/>
    <property type="match status" value="3"/>
</dbReference>
<keyword evidence="2" id="KW-0217">Developmental protein</keyword>
<evidence type="ECO:0000256" key="4">
    <source>
        <dbReference type="ARBA" id="ARBA00022723"/>
    </source>
</evidence>
<evidence type="ECO:0000313" key="19">
    <source>
        <dbReference type="RefSeq" id="XP_030631037.1"/>
    </source>
</evidence>
<dbReference type="PROSITE" id="PS50304">
    <property type="entry name" value="TUDOR"/>
    <property type="match status" value="4"/>
</dbReference>
<dbReference type="PANTHER" id="PTHR22948:SF4">
    <property type="entry name" value="TUDOR DOMAIN-CONTAINING PROTEIN 1"/>
    <property type="match status" value="1"/>
</dbReference>
<evidence type="ECO:0000256" key="7">
    <source>
        <dbReference type="ARBA" id="ARBA00022782"/>
    </source>
</evidence>
<dbReference type="Pfam" id="PF01753">
    <property type="entry name" value="zf-MYND"/>
    <property type="match status" value="1"/>
</dbReference>
<dbReference type="FunCoup" id="A0A6J2VGJ9">
    <property type="interactions" value="899"/>
</dbReference>
<dbReference type="Gene3D" id="2.40.50.90">
    <property type="match status" value="4"/>
</dbReference>
<evidence type="ECO:0000256" key="1">
    <source>
        <dbReference type="ARBA" id="ARBA00004496"/>
    </source>
</evidence>
<feature type="compositionally biased region" description="Basic and acidic residues" evidence="15">
    <location>
        <begin position="1110"/>
        <end position="1127"/>
    </location>
</feature>
<evidence type="ECO:0000256" key="5">
    <source>
        <dbReference type="ARBA" id="ARBA00022737"/>
    </source>
</evidence>
<dbReference type="InterPro" id="IPR002999">
    <property type="entry name" value="Tudor"/>
</dbReference>
<dbReference type="Gene3D" id="6.10.140.2220">
    <property type="match status" value="1"/>
</dbReference>
<dbReference type="PROSITE" id="PS01360">
    <property type="entry name" value="ZF_MYND_1"/>
    <property type="match status" value="1"/>
</dbReference>
<dbReference type="SMART" id="SM00333">
    <property type="entry name" value="TUDOR"/>
    <property type="match status" value="4"/>
</dbReference>
<accession>A0A6J2VGJ9</accession>
<feature type="region of interest" description="Disordered" evidence="15">
    <location>
        <begin position="875"/>
        <end position="896"/>
    </location>
</feature>
<dbReference type="CDD" id="cd20409">
    <property type="entry name" value="Tudor_TDRD1_rpt2"/>
    <property type="match status" value="1"/>
</dbReference>
<dbReference type="SUPFAM" id="SSF63748">
    <property type="entry name" value="Tudor/PWWP/MBT"/>
    <property type="match status" value="4"/>
</dbReference>
<keyword evidence="10" id="KW-0469">Meiosis</keyword>
<dbReference type="Proteomes" id="UP000504632">
    <property type="component" value="Chromosome 5"/>
</dbReference>
<dbReference type="CTD" id="56165"/>
<dbReference type="InterPro" id="IPR050621">
    <property type="entry name" value="Tudor_domain_containing"/>
</dbReference>
<keyword evidence="5" id="KW-0677">Repeat</keyword>
<evidence type="ECO:0000256" key="10">
    <source>
        <dbReference type="ARBA" id="ARBA00023254"/>
    </source>
</evidence>
<protein>
    <recommendedName>
        <fullName evidence="13">Tudor domain-containing protein 1</fullName>
    </recommendedName>
</protein>
<sequence>MDRTFCPALVGPNLPLRRPATGPGGMSLRNHTQSLGEAGTSVAPGRPLSKASGDGQTSVDGVTLSPAGVTPTRTVTSANPLILKLCNFCGQQGNLRCTRCKKTCYCSVSCQTQDWKAHSHICKPTTSEAVSAEKLKECSALDSANAPPGSDSQVHCQAALQPKRVYVSDLPKTDLTRGAEVQASVLELTNPGKFFIRIHSVEMMEAVRNIAVRLHKMHGGSASGDYTPETGEICAVKYSVDQNWYRGEIKRVHAESGTATVLYIDFGNEESVTFDKIKALAAKVDSIPPCALQCRVAGVAPVTSAWPDECVVAMRRLVAGESLRFTVVERVENGSVFTVDSRLPALGKTLSSFLIDCGYAFKEGSPQTRHKEQDIDSLLLAAFENFKRFSGGRIENWETQAPEPMTQEVGDTFFAVVTHLQSPSEMMCQKLDNAGVIQELQMKLREHCAQTPPCQDFRPAPGTICCSLFSEDKQWYRAKVLAYSSETRVRVGYVDFGNCEEVQLDCLRPISVELLALPTQAIPCALAGIKPSADRWSEEPVLMLRHLVCNRFLRVEIRGVRAGVALVEMVDETTDPQTAVAELLVSLGYAVGETPAPKKLAWSCAELPTDGQKVVLVVGVVESPAEFYCYHCTAEGMRALAELSAELMHYCETDRNAFSPAVGDPCCALFTGDGRWYRAVVQAVWGEGKATVHFVDYGNSCEVDTANLRAMPPPLLAQPFHAIRCVLAGVDPAARCWTDEANQRFRSLCVGQQLSGRVLAISERGYAVELESGGQSVASLLISEQLAKATGHDPAQSPSQSTNQRGQQNDPAQSPAQSPNQRGQQNDPAQSPAQSPNQRGQQNDPAQSPVKSTNQLEVLRAQSPFAAVLNQAPSEAQLDGISSSETDSSGLSETAVPPEELFPADWETVVLPCNQTFQPLVAAVSSPALFYLMSPGKVNVEQLQAVMIDVAKHCQRVSPALCPPLPGTACCAQFTGDKNWYRAVVLDATDTHVNVIYADYGNMENVPLSNIKPISKQLLKAPFQIVRCALSEKDQFPVEWPLHILELFRAHLSGRVLASVQAFDGTSNLLTMTQHTGQDDNHINAIILGALTGSRAVSTAGELDQVTETLESKAPETEPVTEMEKQAEAGSDWQTHGRSKADSAPSSDCCCLQLKKKVDRIEELILLILKNTGGTSA</sequence>
<name>A0A6J2VGJ9_CHACN</name>
<dbReference type="OrthoDB" id="341421at2759"/>
<feature type="domain" description="Tudor" evidence="16">
    <location>
        <begin position="963"/>
        <end position="1021"/>
    </location>
</feature>
<keyword evidence="4" id="KW-0479">Metal-binding</keyword>
<dbReference type="Gene3D" id="2.30.30.140">
    <property type="match status" value="4"/>
</dbReference>
<dbReference type="FunFam" id="6.10.140.2220:FF:000011">
    <property type="entry name" value="Tudor domain containing 1"/>
    <property type="match status" value="1"/>
</dbReference>
<feature type="domain" description="Tudor" evidence="16">
    <location>
        <begin position="458"/>
        <end position="517"/>
    </location>
</feature>
<feature type="region of interest" description="Disordered" evidence="15">
    <location>
        <begin position="788"/>
        <end position="851"/>
    </location>
</feature>
<feature type="domain" description="Tudor" evidence="16">
    <location>
        <begin position="659"/>
        <end position="718"/>
    </location>
</feature>
<dbReference type="RefSeq" id="XP_030631037.1">
    <property type="nucleotide sequence ID" value="XM_030775177.1"/>
</dbReference>
<keyword evidence="6 14" id="KW-0863">Zinc-finger</keyword>
<dbReference type="PROSITE" id="PS50865">
    <property type="entry name" value="ZF_MYND_2"/>
    <property type="match status" value="1"/>
</dbReference>
<dbReference type="Pfam" id="PF00567">
    <property type="entry name" value="TUDOR"/>
    <property type="match status" value="4"/>
</dbReference>
<gene>
    <name evidence="19" type="primary">tdrd1</name>
</gene>
<dbReference type="InParanoid" id="A0A6J2VGJ9"/>
<dbReference type="FunFam" id="2.30.30.140:FF:000048">
    <property type="entry name" value="Tudor domain containing 1"/>
    <property type="match status" value="1"/>
</dbReference>
<evidence type="ECO:0000256" key="3">
    <source>
        <dbReference type="ARBA" id="ARBA00022490"/>
    </source>
</evidence>
<evidence type="ECO:0000256" key="9">
    <source>
        <dbReference type="ARBA" id="ARBA00023158"/>
    </source>
</evidence>
<feature type="domain" description="MYND-type" evidence="17">
    <location>
        <begin position="86"/>
        <end position="122"/>
    </location>
</feature>
<comment type="function">
    <text evidence="11">Plays a central role during spermatogenesis by participating in the repression transposable elements and preventing their mobilization, which is essential for the germline integrity. Acts via the piRNA metabolic process, which mediates the repression of transposable elements during meiosis by forming complexes composed of piRNAs and Piwi proteins and governs the methylation and subsequent repression of transposons. Required for the localization of Piwi proteins to the meiotic nuage. Involved in the piRNA metabolic process by ensuring the entry of correct transcripts into the normal piRNA pool and limiting the entry of cellular transcripts into the piRNA pathway. May act by allowing the recruitment of piRNA biogenesis or loading factors that ensure the correct entry of transcripts and piRNAs into Piwi proteins.</text>
</comment>
<keyword evidence="7" id="KW-0221">Differentiation</keyword>
<comment type="similarity">
    <text evidence="12">Belongs to the TDRD1 family.</text>
</comment>
<dbReference type="GO" id="GO:0034587">
    <property type="term" value="P:piRNA processing"/>
    <property type="evidence" value="ECO:0007669"/>
    <property type="project" value="TreeGrafter"/>
</dbReference>
<dbReference type="GO" id="GO:0043186">
    <property type="term" value="C:P granule"/>
    <property type="evidence" value="ECO:0007669"/>
    <property type="project" value="TreeGrafter"/>
</dbReference>
<keyword evidence="18" id="KW-1185">Reference proteome</keyword>
<dbReference type="InterPro" id="IPR047377">
    <property type="entry name" value="Tudor_TDRD1_rpt2"/>
</dbReference>
<dbReference type="GeneID" id="115812692"/>
<evidence type="ECO:0000256" key="15">
    <source>
        <dbReference type="SAM" id="MobiDB-lite"/>
    </source>
</evidence>
<evidence type="ECO:0000256" key="12">
    <source>
        <dbReference type="ARBA" id="ARBA00060949"/>
    </source>
</evidence>
<evidence type="ECO:0000259" key="16">
    <source>
        <dbReference type="PROSITE" id="PS50304"/>
    </source>
</evidence>
<evidence type="ECO:0000256" key="2">
    <source>
        <dbReference type="ARBA" id="ARBA00022473"/>
    </source>
</evidence>
<feature type="compositionally biased region" description="Low complexity" evidence="15">
    <location>
        <begin position="878"/>
        <end position="894"/>
    </location>
</feature>
<dbReference type="PANTHER" id="PTHR22948">
    <property type="entry name" value="TUDOR DOMAIN CONTAINING PROTEIN"/>
    <property type="match status" value="1"/>
</dbReference>
<proteinExistence type="inferred from homology"/>
<dbReference type="InterPro" id="IPR002893">
    <property type="entry name" value="Znf_MYND"/>
</dbReference>
<feature type="region of interest" description="Disordered" evidence="15">
    <location>
        <begin position="16"/>
        <end position="73"/>
    </location>
</feature>
<evidence type="ECO:0000259" key="17">
    <source>
        <dbReference type="PROSITE" id="PS50865"/>
    </source>
</evidence>
<dbReference type="GO" id="GO:0007283">
    <property type="term" value="P:spermatogenesis"/>
    <property type="evidence" value="ECO:0007669"/>
    <property type="project" value="TreeGrafter"/>
</dbReference>
<feature type="compositionally biased region" description="Polar residues" evidence="15">
    <location>
        <begin position="796"/>
        <end position="851"/>
    </location>
</feature>
<evidence type="ECO:0000256" key="11">
    <source>
        <dbReference type="ARBA" id="ARBA00060128"/>
    </source>
</evidence>
<dbReference type="InterPro" id="IPR035437">
    <property type="entry name" value="SNase_OB-fold_sf"/>
</dbReference>